<proteinExistence type="inferred from homology"/>
<evidence type="ECO:0000256" key="3">
    <source>
        <dbReference type="RuleBase" id="RU363129"/>
    </source>
</evidence>
<name>A0A814X107_9BILA</name>
<dbReference type="GO" id="GO:0008107">
    <property type="term" value="F:galactoside 2-alpha-L-fucosyltransferase activity"/>
    <property type="evidence" value="ECO:0007669"/>
    <property type="project" value="InterPro"/>
</dbReference>
<dbReference type="GO" id="GO:0032580">
    <property type="term" value="C:Golgi cisterna membrane"/>
    <property type="evidence" value="ECO:0007669"/>
    <property type="project" value="UniProtKB-SubCell"/>
</dbReference>
<organism evidence="4 6">
    <name type="scientific">Didymodactylos carnosus</name>
    <dbReference type="NCBI Taxonomy" id="1234261"/>
    <lineage>
        <taxon>Eukaryota</taxon>
        <taxon>Metazoa</taxon>
        <taxon>Spiralia</taxon>
        <taxon>Gnathifera</taxon>
        <taxon>Rotifera</taxon>
        <taxon>Eurotatoria</taxon>
        <taxon>Bdelloidea</taxon>
        <taxon>Philodinida</taxon>
        <taxon>Philodinidae</taxon>
        <taxon>Didymodactylos</taxon>
    </lineage>
</organism>
<accession>A0A814X107</accession>
<dbReference type="Proteomes" id="UP000663829">
    <property type="component" value="Unassembled WGS sequence"/>
</dbReference>
<dbReference type="EMBL" id="CAJOBC010008882">
    <property type="protein sequence ID" value="CAF3973441.1"/>
    <property type="molecule type" value="Genomic_DNA"/>
</dbReference>
<keyword evidence="2 3" id="KW-0808">Transferase</keyword>
<dbReference type="GO" id="GO:0005975">
    <property type="term" value="P:carbohydrate metabolic process"/>
    <property type="evidence" value="ECO:0007669"/>
    <property type="project" value="InterPro"/>
</dbReference>
<comment type="caution">
    <text evidence="4">The sequence shown here is derived from an EMBL/GenBank/DDBJ whole genome shotgun (WGS) entry which is preliminary data.</text>
</comment>
<keyword evidence="3" id="KW-0735">Signal-anchor</keyword>
<protein>
    <recommendedName>
        <fullName evidence="3">L-Fucosyltransferase</fullName>
        <ecNumber evidence="3">2.4.1.-</ecNumber>
    </recommendedName>
</protein>
<evidence type="ECO:0000256" key="1">
    <source>
        <dbReference type="ARBA" id="ARBA00022676"/>
    </source>
</evidence>
<dbReference type="InterPro" id="IPR002516">
    <property type="entry name" value="Glyco_trans_11"/>
</dbReference>
<comment type="subcellular location">
    <subcellularLocation>
        <location evidence="3">Golgi apparatus</location>
        <location evidence="3">Golgi stack membrane</location>
        <topology evidence="3">Single-pass type II membrane protein</topology>
    </subcellularLocation>
</comment>
<dbReference type="EMBL" id="CAJNOQ010008881">
    <property type="protein sequence ID" value="CAF1209331.1"/>
    <property type="molecule type" value="Genomic_DNA"/>
</dbReference>
<gene>
    <name evidence="4" type="ORF">GPM918_LOCUS24130</name>
    <name evidence="5" type="ORF">SRO942_LOCUS24129</name>
</gene>
<keyword evidence="3" id="KW-0333">Golgi apparatus</keyword>
<evidence type="ECO:0000256" key="2">
    <source>
        <dbReference type="ARBA" id="ARBA00022679"/>
    </source>
</evidence>
<dbReference type="PANTHER" id="PTHR11927">
    <property type="entry name" value="GALACTOSIDE 2-L-FUCOSYLTRANSFERASE"/>
    <property type="match status" value="1"/>
</dbReference>
<evidence type="ECO:0000313" key="6">
    <source>
        <dbReference type="Proteomes" id="UP000663829"/>
    </source>
</evidence>
<evidence type="ECO:0000313" key="5">
    <source>
        <dbReference type="EMBL" id="CAF3973441.1"/>
    </source>
</evidence>
<keyword evidence="1 3" id="KW-0328">Glycosyltransferase</keyword>
<evidence type="ECO:0000313" key="4">
    <source>
        <dbReference type="EMBL" id="CAF1209331.1"/>
    </source>
</evidence>
<dbReference type="AlphaFoldDB" id="A0A814X107"/>
<keyword evidence="3" id="KW-0812">Transmembrane</keyword>
<comment type="pathway">
    <text evidence="3">Protein modification; protein glycosylation.</text>
</comment>
<dbReference type="UniPathway" id="UPA00378"/>
<dbReference type="EC" id="2.4.1.-" evidence="3"/>
<dbReference type="Pfam" id="PF01531">
    <property type="entry name" value="Glyco_transf_11"/>
    <property type="match status" value="1"/>
</dbReference>
<dbReference type="Proteomes" id="UP000681722">
    <property type="component" value="Unassembled WGS sequence"/>
</dbReference>
<keyword evidence="3" id="KW-0325">Glycoprotein</keyword>
<dbReference type="CDD" id="cd11301">
    <property type="entry name" value="Fut1_Fut2_like"/>
    <property type="match status" value="1"/>
</dbReference>
<dbReference type="PANTHER" id="PTHR11927:SF9">
    <property type="entry name" value="L-FUCOSYLTRANSFERASE"/>
    <property type="match status" value="1"/>
</dbReference>
<dbReference type="OrthoDB" id="10010525at2759"/>
<sequence length="359" mass="41447">MTYLIDRNLVPSQCHIPREFRSRVAQIKPVSLDEPQQTISSFVSRDIPSLVPLVDSFASVVAGLPSRARDPDQSQPPSMNPMSNSCIIVLRSNGGRLGNKMFMYATAYGLTRMYHCSMYIERRAFDELRETFLVDPVKRISDEQFSNVKNKIQVLSNGCHYTNLSTVIVNSTILELTGYWQNYKYFVNYYKEIRHQFTLKKNILLEIDKYFTYSYKLRNATLVGVHVRRGDFLSQHNINVGFTVSSAEYINKSMTYFTTKYQNVYFIIASDDKTWCIETFGKQQNNNVLITPKHFTPSEDLAILTSCKHTIVTVGTFGWWAAFLTNGEVLCDKNYPRNGTWLSELCPGQEYYPPWYKSL</sequence>
<dbReference type="Gene3D" id="3.40.50.11350">
    <property type="match status" value="1"/>
</dbReference>
<comment type="similarity">
    <text evidence="3">Belongs to the glycosyltransferase 11 family.</text>
</comment>
<keyword evidence="6" id="KW-1185">Reference proteome</keyword>
<reference evidence="4" key="1">
    <citation type="submission" date="2021-02" db="EMBL/GenBank/DDBJ databases">
        <authorList>
            <person name="Nowell W R."/>
        </authorList>
    </citation>
    <scope>NUCLEOTIDE SEQUENCE</scope>
</reference>